<feature type="non-terminal residue" evidence="2">
    <location>
        <position position="78"/>
    </location>
</feature>
<sequence length="78" mass="8430">MKSDYPMGPNLVMTLPKPSNGRDRSPTLDSEDYSVPNTPIYAKKKIAKRAKNVPPLASAETLTPSLMSSCYGSIDSVV</sequence>
<accession>A0A087U8T8</accession>
<dbReference type="Proteomes" id="UP000054359">
    <property type="component" value="Unassembled WGS sequence"/>
</dbReference>
<dbReference type="EMBL" id="KK118752">
    <property type="protein sequence ID" value="KFM73777.1"/>
    <property type="molecule type" value="Genomic_DNA"/>
</dbReference>
<evidence type="ECO:0000313" key="2">
    <source>
        <dbReference type="EMBL" id="KFM73777.1"/>
    </source>
</evidence>
<keyword evidence="3" id="KW-1185">Reference proteome</keyword>
<gene>
    <name evidence="2" type="ORF">X975_14607</name>
</gene>
<protein>
    <submittedName>
        <fullName evidence="2">Uncharacterized protein</fullName>
    </submittedName>
</protein>
<name>A0A087U8T8_STEMI</name>
<organism evidence="2 3">
    <name type="scientific">Stegodyphus mimosarum</name>
    <name type="common">African social velvet spider</name>
    <dbReference type="NCBI Taxonomy" id="407821"/>
    <lineage>
        <taxon>Eukaryota</taxon>
        <taxon>Metazoa</taxon>
        <taxon>Ecdysozoa</taxon>
        <taxon>Arthropoda</taxon>
        <taxon>Chelicerata</taxon>
        <taxon>Arachnida</taxon>
        <taxon>Araneae</taxon>
        <taxon>Araneomorphae</taxon>
        <taxon>Entelegynae</taxon>
        <taxon>Eresoidea</taxon>
        <taxon>Eresidae</taxon>
        <taxon>Stegodyphus</taxon>
    </lineage>
</organism>
<dbReference type="OrthoDB" id="6428927at2759"/>
<feature type="region of interest" description="Disordered" evidence="1">
    <location>
        <begin position="1"/>
        <end position="34"/>
    </location>
</feature>
<evidence type="ECO:0000313" key="3">
    <source>
        <dbReference type="Proteomes" id="UP000054359"/>
    </source>
</evidence>
<evidence type="ECO:0000256" key="1">
    <source>
        <dbReference type="SAM" id="MobiDB-lite"/>
    </source>
</evidence>
<proteinExistence type="predicted"/>
<reference evidence="2 3" key="1">
    <citation type="submission" date="2013-11" db="EMBL/GenBank/DDBJ databases">
        <title>Genome sequencing of Stegodyphus mimosarum.</title>
        <authorList>
            <person name="Bechsgaard J."/>
        </authorList>
    </citation>
    <scope>NUCLEOTIDE SEQUENCE [LARGE SCALE GENOMIC DNA]</scope>
</reference>
<dbReference type="AlphaFoldDB" id="A0A087U8T8"/>